<sequence length="98" mass="10719">MKFLICLFIVALIAITFIPNQSTANPIDDCWKQWSRCTKWSSGGTGILWDDCDTHCKCKGYADGGKCVDVTSQCKLSETAYQCQCHGSKGKPTGSDCV</sequence>
<proteinExistence type="predicted"/>
<dbReference type="WBParaSite" id="ES5_v2.g7013.t1">
    <property type="protein sequence ID" value="ES5_v2.g7013.t1"/>
    <property type="gene ID" value="ES5_v2.g7013"/>
</dbReference>
<evidence type="ECO:0000313" key="2">
    <source>
        <dbReference type="WBParaSite" id="ES5_v2.g7013.t1"/>
    </source>
</evidence>
<reference evidence="2" key="1">
    <citation type="submission" date="2022-11" db="UniProtKB">
        <authorList>
            <consortium name="WormBaseParasite"/>
        </authorList>
    </citation>
    <scope>IDENTIFICATION</scope>
</reference>
<name>A0AC34GR55_9BILA</name>
<organism evidence="1 2">
    <name type="scientific">Panagrolaimus sp. ES5</name>
    <dbReference type="NCBI Taxonomy" id="591445"/>
    <lineage>
        <taxon>Eukaryota</taxon>
        <taxon>Metazoa</taxon>
        <taxon>Ecdysozoa</taxon>
        <taxon>Nematoda</taxon>
        <taxon>Chromadorea</taxon>
        <taxon>Rhabditida</taxon>
        <taxon>Tylenchina</taxon>
        <taxon>Panagrolaimomorpha</taxon>
        <taxon>Panagrolaimoidea</taxon>
        <taxon>Panagrolaimidae</taxon>
        <taxon>Panagrolaimus</taxon>
    </lineage>
</organism>
<dbReference type="Proteomes" id="UP000887579">
    <property type="component" value="Unplaced"/>
</dbReference>
<protein>
    <submittedName>
        <fullName evidence="2">Theromacin</fullName>
    </submittedName>
</protein>
<evidence type="ECO:0000313" key="1">
    <source>
        <dbReference type="Proteomes" id="UP000887579"/>
    </source>
</evidence>
<accession>A0AC34GR55</accession>